<evidence type="ECO:0000313" key="3">
    <source>
        <dbReference type="EMBL" id="MFC5279364.1"/>
    </source>
</evidence>
<proteinExistence type="inferred from homology"/>
<organism evidence="3 4">
    <name type="scientific">Halorubrum rubrum</name>
    <dbReference type="NCBI Taxonomy" id="1126240"/>
    <lineage>
        <taxon>Archaea</taxon>
        <taxon>Methanobacteriati</taxon>
        <taxon>Methanobacteriota</taxon>
        <taxon>Stenosarchaea group</taxon>
        <taxon>Halobacteria</taxon>
        <taxon>Halobacteriales</taxon>
        <taxon>Haloferacaceae</taxon>
        <taxon>Halorubrum</taxon>
    </lineage>
</organism>
<dbReference type="Pfam" id="PF00702">
    <property type="entry name" value="Hydrolase"/>
    <property type="match status" value="1"/>
</dbReference>
<dbReference type="PANTHER" id="PTHR43316">
    <property type="entry name" value="HYDROLASE, HALOACID DELAHOGENASE-RELATED"/>
    <property type="match status" value="1"/>
</dbReference>
<dbReference type="GO" id="GO:0016787">
    <property type="term" value="F:hydrolase activity"/>
    <property type="evidence" value="ECO:0007669"/>
    <property type="project" value="UniProtKB-KW"/>
</dbReference>
<reference evidence="3 4" key="1">
    <citation type="journal article" date="2019" name="Int. J. Syst. Evol. Microbiol.">
        <title>The Global Catalogue of Microorganisms (GCM) 10K type strain sequencing project: providing services to taxonomists for standard genome sequencing and annotation.</title>
        <authorList>
            <consortium name="The Broad Institute Genomics Platform"/>
            <consortium name="The Broad Institute Genome Sequencing Center for Infectious Disease"/>
            <person name="Wu L."/>
            <person name="Ma J."/>
        </authorList>
    </citation>
    <scope>NUCLEOTIDE SEQUENCE [LARGE SCALE GENOMIC DNA]</scope>
    <source>
        <strain evidence="3 4">CGMCC 1.12124</strain>
    </source>
</reference>
<comment type="caution">
    <text evidence="3">The sequence shown here is derived from an EMBL/GenBank/DDBJ whole genome shotgun (WGS) entry which is preliminary data.</text>
</comment>
<dbReference type="InterPro" id="IPR036412">
    <property type="entry name" value="HAD-like_sf"/>
</dbReference>
<dbReference type="InterPro" id="IPR023198">
    <property type="entry name" value="PGP-like_dom2"/>
</dbReference>
<dbReference type="InterPro" id="IPR051540">
    <property type="entry name" value="S-2-haloacid_dehalogenase"/>
</dbReference>
<gene>
    <name evidence="3" type="ORF">ACFPM1_11450</name>
</gene>
<protein>
    <submittedName>
        <fullName evidence="3">HAD-IA family hydrolase</fullName>
    </submittedName>
</protein>
<dbReference type="PRINTS" id="PR00413">
    <property type="entry name" value="HADHALOGNASE"/>
</dbReference>
<name>A0ABD5R3F8_9EURY</name>
<accession>A0ABD5R3F8</accession>
<keyword evidence="4" id="KW-1185">Reference proteome</keyword>
<dbReference type="RefSeq" id="WP_256413123.1">
    <property type="nucleotide sequence ID" value="NZ_JANHDM010000017.1"/>
</dbReference>
<dbReference type="Gene3D" id="1.10.150.240">
    <property type="entry name" value="Putative phosphatase, domain 2"/>
    <property type="match status" value="1"/>
</dbReference>
<sequence length="227" mass="25523">MTFEPDRVDTVLVDSYSTLVDELSTRRALEEHTENPEAVARIWDLRGSLYGITSALLDDFKPTRDRYRVSLEYALQTAGVEVSASEREEILDTVDDLDVYDDVREGLERLIDDGYEIYMLSNGDPEMLDELVVHADVDNLLTDTVSAADAGVCKPGRELYRHAAHRAGTAVSRIVHVTASWYDVQGALYTGMQGAWMNRAGTEWEDILRDPHLEIETFHELADELGA</sequence>
<dbReference type="AlphaFoldDB" id="A0ABD5R3F8"/>
<comment type="similarity">
    <text evidence="1">Belongs to the HAD-like hydrolase superfamily.</text>
</comment>
<evidence type="ECO:0000313" key="4">
    <source>
        <dbReference type="Proteomes" id="UP001596118"/>
    </source>
</evidence>
<dbReference type="NCBIfam" id="TIGR01493">
    <property type="entry name" value="HAD-SF-IA-v2"/>
    <property type="match status" value="1"/>
</dbReference>
<dbReference type="EMBL" id="JBHSKY010000009">
    <property type="protein sequence ID" value="MFC5279364.1"/>
    <property type="molecule type" value="Genomic_DNA"/>
</dbReference>
<dbReference type="SUPFAM" id="SSF56784">
    <property type="entry name" value="HAD-like"/>
    <property type="match status" value="1"/>
</dbReference>
<dbReference type="InterPro" id="IPR023214">
    <property type="entry name" value="HAD_sf"/>
</dbReference>
<dbReference type="Proteomes" id="UP001596118">
    <property type="component" value="Unassembled WGS sequence"/>
</dbReference>
<evidence type="ECO:0000256" key="1">
    <source>
        <dbReference type="ARBA" id="ARBA00007958"/>
    </source>
</evidence>
<dbReference type="InterPro" id="IPR006439">
    <property type="entry name" value="HAD-SF_hydro_IA"/>
</dbReference>
<keyword evidence="2 3" id="KW-0378">Hydrolase</keyword>
<dbReference type="Gene3D" id="3.40.50.1000">
    <property type="entry name" value="HAD superfamily/HAD-like"/>
    <property type="match status" value="1"/>
</dbReference>
<dbReference type="PANTHER" id="PTHR43316:SF3">
    <property type="entry name" value="HALOACID DEHALOGENASE, TYPE II (AFU_ORTHOLOGUE AFUA_2G07750)-RELATED"/>
    <property type="match status" value="1"/>
</dbReference>
<evidence type="ECO:0000256" key="2">
    <source>
        <dbReference type="ARBA" id="ARBA00022801"/>
    </source>
</evidence>